<name>A0A4R6YV83_9GAMM</name>
<reference evidence="3 4" key="1">
    <citation type="submission" date="2019-03" db="EMBL/GenBank/DDBJ databases">
        <title>Genomic Encyclopedia of Type Strains, Phase IV (KMG-IV): sequencing the most valuable type-strain genomes for metagenomic binning, comparative biology and taxonomic classification.</title>
        <authorList>
            <person name="Goeker M."/>
        </authorList>
    </citation>
    <scope>NUCLEOTIDE SEQUENCE [LARGE SCALE GENOMIC DNA]</scope>
    <source>
        <strain evidence="3 4">DSM 21667</strain>
    </source>
</reference>
<dbReference type="InterPro" id="IPR013538">
    <property type="entry name" value="ASHA1/2-like_C"/>
</dbReference>
<dbReference type="EMBL" id="SNZH01000008">
    <property type="protein sequence ID" value="TDR42573.1"/>
    <property type="molecule type" value="Genomic_DNA"/>
</dbReference>
<comment type="similarity">
    <text evidence="1">Belongs to the AHA1 family.</text>
</comment>
<dbReference type="OrthoDB" id="9805228at2"/>
<evidence type="ECO:0000313" key="4">
    <source>
        <dbReference type="Proteomes" id="UP000295293"/>
    </source>
</evidence>
<dbReference type="Gene3D" id="3.30.530.20">
    <property type="match status" value="1"/>
</dbReference>
<dbReference type="CDD" id="cd08896">
    <property type="entry name" value="SRPBCC_CalC_Aha1-like_3"/>
    <property type="match status" value="1"/>
</dbReference>
<evidence type="ECO:0000256" key="1">
    <source>
        <dbReference type="ARBA" id="ARBA00006817"/>
    </source>
</evidence>
<proteinExistence type="inferred from homology"/>
<accession>A0A4R6YV83</accession>
<evidence type="ECO:0000313" key="3">
    <source>
        <dbReference type="EMBL" id="TDR42573.1"/>
    </source>
</evidence>
<dbReference type="RefSeq" id="WP_133819393.1">
    <property type="nucleotide sequence ID" value="NZ_SNZH01000008.1"/>
</dbReference>
<protein>
    <submittedName>
        <fullName evidence="3">Uncharacterized protein YndB with AHSA1/START domain</fullName>
    </submittedName>
</protein>
<dbReference type="Pfam" id="PF08327">
    <property type="entry name" value="AHSA1"/>
    <property type="match status" value="1"/>
</dbReference>
<gene>
    <name evidence="3" type="ORF">DFR29_108160</name>
</gene>
<feature type="domain" description="Activator of Hsp90 ATPase homologue 1/2-like C-terminal" evidence="2">
    <location>
        <begin position="20"/>
        <end position="165"/>
    </location>
</feature>
<evidence type="ECO:0000259" key="2">
    <source>
        <dbReference type="Pfam" id="PF08327"/>
    </source>
</evidence>
<dbReference type="SUPFAM" id="SSF55961">
    <property type="entry name" value="Bet v1-like"/>
    <property type="match status" value="1"/>
</dbReference>
<dbReference type="InterPro" id="IPR023393">
    <property type="entry name" value="START-like_dom_sf"/>
</dbReference>
<comment type="caution">
    <text evidence="3">The sequence shown here is derived from an EMBL/GenBank/DDBJ whole genome shotgun (WGS) entry which is preliminary data.</text>
</comment>
<dbReference type="AlphaFoldDB" id="A0A4R6YV83"/>
<keyword evidence="4" id="KW-1185">Reference proteome</keyword>
<dbReference type="Proteomes" id="UP000295293">
    <property type="component" value="Unassembled WGS sequence"/>
</dbReference>
<organism evidence="3 4">
    <name type="scientific">Tahibacter aquaticus</name>
    <dbReference type="NCBI Taxonomy" id="520092"/>
    <lineage>
        <taxon>Bacteria</taxon>
        <taxon>Pseudomonadati</taxon>
        <taxon>Pseudomonadota</taxon>
        <taxon>Gammaproteobacteria</taxon>
        <taxon>Lysobacterales</taxon>
        <taxon>Rhodanobacteraceae</taxon>
        <taxon>Tahibacter</taxon>
    </lineage>
</organism>
<sequence>MSREDPFDSALDLELERVVDVKPALVWASWTEPERLMKWFCPKPWQTVECDIDLRPGGIFRTVMRTPEGELMPHSVGCYLEVVPNEKLVWTTALLPGFRPVAAATDGSDGCHTIEFTAIISLKPQGEGTRYRVVVRHGDEASARRHVEMGFHDGWNTVLDQLVAEAKR</sequence>